<name>A0A2P4ZDF0_9HYPO</name>
<dbReference type="AlphaFoldDB" id="A0A2P4ZDF0"/>
<keyword evidence="2" id="KW-1185">Reference proteome</keyword>
<dbReference type="RefSeq" id="XP_024404834.1">
    <property type="nucleotide sequence ID" value="XM_024550406.1"/>
</dbReference>
<accession>A0A2P4ZDF0</accession>
<dbReference type="Proteomes" id="UP000054821">
    <property type="component" value="Unassembled WGS sequence"/>
</dbReference>
<organism evidence="1 2">
    <name type="scientific">Trichoderma gamsii</name>
    <dbReference type="NCBI Taxonomy" id="398673"/>
    <lineage>
        <taxon>Eukaryota</taxon>
        <taxon>Fungi</taxon>
        <taxon>Dikarya</taxon>
        <taxon>Ascomycota</taxon>
        <taxon>Pezizomycotina</taxon>
        <taxon>Sordariomycetes</taxon>
        <taxon>Hypocreomycetidae</taxon>
        <taxon>Hypocreales</taxon>
        <taxon>Hypocreaceae</taxon>
        <taxon>Trichoderma</taxon>
    </lineage>
</organism>
<comment type="caution">
    <text evidence="1">The sequence shown here is derived from an EMBL/GenBank/DDBJ whole genome shotgun (WGS) entry which is preliminary data.</text>
</comment>
<feature type="non-terminal residue" evidence="1">
    <location>
        <position position="1"/>
    </location>
</feature>
<sequence>GVQPPPHVLRATEVLAGASASASGSTAHQHEVALGNFCGDRRHAVAHRAHARVDREHGGRSGNGTRTLLGCQKRSTLLPQRTKKGTRTLRLYGSMPPASWRWYGVSKYVCLEVYGALGQAYSKPSGDAECFLAYKHIPKQATQEGKRARMKKFLARMNGWGEALKHKKCGVPT</sequence>
<gene>
    <name evidence="1" type="ORF">TGAM01_v208774</name>
</gene>
<evidence type="ECO:0000313" key="2">
    <source>
        <dbReference type="Proteomes" id="UP000054821"/>
    </source>
</evidence>
<dbReference type="EMBL" id="JPDN02000039">
    <property type="protein sequence ID" value="PON22291.1"/>
    <property type="molecule type" value="Genomic_DNA"/>
</dbReference>
<dbReference type="GeneID" id="36347800"/>
<evidence type="ECO:0000313" key="1">
    <source>
        <dbReference type="EMBL" id="PON22291.1"/>
    </source>
</evidence>
<protein>
    <submittedName>
        <fullName evidence="1">Uncharacterized protein</fullName>
    </submittedName>
</protein>
<proteinExistence type="predicted"/>
<reference evidence="1 2" key="1">
    <citation type="journal article" date="2016" name="Genome Announc.">
        <title>Draft Whole-Genome Sequence of Trichoderma gamsii T6085, a Promising Biocontrol Agent of Fusarium Head Blight on Wheat.</title>
        <authorList>
            <person name="Baroncelli R."/>
            <person name="Zapparata A."/>
            <person name="Piaggeschi G."/>
            <person name="Sarrocco S."/>
            <person name="Vannacci G."/>
        </authorList>
    </citation>
    <scope>NUCLEOTIDE SEQUENCE [LARGE SCALE GENOMIC DNA]</scope>
    <source>
        <strain evidence="1 2">T6085</strain>
    </source>
</reference>